<feature type="compositionally biased region" description="Basic and acidic residues" evidence="1">
    <location>
        <begin position="840"/>
        <end position="853"/>
    </location>
</feature>
<evidence type="ECO:0000256" key="1">
    <source>
        <dbReference type="SAM" id="MobiDB-lite"/>
    </source>
</evidence>
<evidence type="ECO:0000313" key="3">
    <source>
        <dbReference type="Proteomes" id="UP000245119"/>
    </source>
</evidence>
<feature type="compositionally biased region" description="Basic and acidic residues" evidence="1">
    <location>
        <begin position="362"/>
        <end position="372"/>
    </location>
</feature>
<sequence length="1001" mass="110176">MVYSGQLGPIFTIQKEGSCVYPQTSMGLESIYLRYPQVFSRLHARQSHTVDKHTPSKTFFNFNEIRFKTDQLDHFAPYSHKLDKDVDNFLPGYQDGYVRDSLGCQENHGILGLTNIAGSTAECKYCYQGFRMCSPSNVCSCSPYLTLSIKNNEDILCSNSKLYCQPFVSCDKQCRPQDTLSMLRDQGIQETQDNENVCTTGKDHDTVMLKILDTADYCWCNTAAAEYCWKDGVFTSHMELEPPEKPQTTLHPECDGTRGGDVQVTTTVTMLDGDHRCLPPGFADRRAGWLSQVDATVSPFSGAIRWMYAPLGSSSGSASQRAHEESQRACPCVECQRRPLYPLDGHVRSLPPDRTVQQVPRTTDRVTREVITKRSRPRTQTAGRHVAAVNHPHLCDLEDDTDPSRGYASEVIRRGQESGPRKKRVYLIKRPRCSPRFGSVTLLVRKPSQTAAGGKGDCPQTKAALTGSAEGRKSSSLIHFAENEDGVVGAVQGGECPENDILLSCVSTRDRLQNEQDDGSGDSEKFPATATVAAAEEGAAVAVEAEKDLLHKQPAACEGCGVQVSGDVALREVCEAGNVTRHQLETKQQQLETSQLLDRDVNDVRAASSEPEGDVQISGRYVPVLGSSELVPGSDELFQGNESVQERDNSIPRSNSLHKSDKLVHESDEIVPGSELVHGSDISVPGNEQQTPGAEGELDRTFCEFANTALCFSTPLSRWDLEANYSPSLCEQTSVWSIPVSPDAVACNGERDRTGDLRQEKQDRCHGWNFVESQRILSTEDTPTHEHHFGELKLSPTSGSTFSDSVNSEGEEANSILSCDSLATFSVKNKGKSTQFCSGEESKHSSDENHDKQSPLLGDFSGPTSDLTPEEGAKKTLATMFGSKKGKYIFGLIKSPLTEDSDPAKEDTSSSPCTLIPRNPNSGSSTCARQKSSLNGRPASVDKGRGKKPATIRIRLERHVVEVYRWMKAHKKTDPKLFREYGRLMARVFPEHRRHSSPLLA</sequence>
<feature type="compositionally biased region" description="Basic and acidic residues" evidence="1">
    <location>
        <begin position="782"/>
        <end position="791"/>
    </location>
</feature>
<dbReference type="AlphaFoldDB" id="A0A2T7NL50"/>
<gene>
    <name evidence="2" type="ORF">C0Q70_17697</name>
</gene>
<organism evidence="2 3">
    <name type="scientific">Pomacea canaliculata</name>
    <name type="common">Golden apple snail</name>
    <dbReference type="NCBI Taxonomy" id="400727"/>
    <lineage>
        <taxon>Eukaryota</taxon>
        <taxon>Metazoa</taxon>
        <taxon>Spiralia</taxon>
        <taxon>Lophotrochozoa</taxon>
        <taxon>Mollusca</taxon>
        <taxon>Gastropoda</taxon>
        <taxon>Caenogastropoda</taxon>
        <taxon>Architaenioglossa</taxon>
        <taxon>Ampullarioidea</taxon>
        <taxon>Ampullariidae</taxon>
        <taxon>Pomacea</taxon>
    </lineage>
</organism>
<proteinExistence type="predicted"/>
<feature type="compositionally biased region" description="Polar residues" evidence="1">
    <location>
        <begin position="795"/>
        <end position="808"/>
    </location>
</feature>
<feature type="region of interest" description="Disordered" evidence="1">
    <location>
        <begin position="834"/>
        <end position="870"/>
    </location>
</feature>
<protein>
    <submittedName>
        <fullName evidence="2">Uncharacterized protein</fullName>
    </submittedName>
</protein>
<name>A0A2T7NL50_POMCA</name>
<comment type="caution">
    <text evidence="2">The sequence shown here is derived from an EMBL/GenBank/DDBJ whole genome shotgun (WGS) entry which is preliminary data.</text>
</comment>
<keyword evidence="3" id="KW-1185">Reference proteome</keyword>
<feature type="region of interest" description="Disordered" evidence="1">
    <location>
        <begin position="781"/>
        <end position="808"/>
    </location>
</feature>
<dbReference type="EMBL" id="PZQS01000011">
    <property type="protein sequence ID" value="PVD21894.1"/>
    <property type="molecule type" value="Genomic_DNA"/>
</dbReference>
<dbReference type="OrthoDB" id="10058001at2759"/>
<reference evidence="2 3" key="1">
    <citation type="submission" date="2018-04" db="EMBL/GenBank/DDBJ databases">
        <title>The genome of golden apple snail Pomacea canaliculata provides insight into stress tolerance and invasive adaptation.</title>
        <authorList>
            <person name="Liu C."/>
            <person name="Liu B."/>
            <person name="Ren Y."/>
            <person name="Zhang Y."/>
            <person name="Wang H."/>
            <person name="Li S."/>
            <person name="Jiang F."/>
            <person name="Yin L."/>
            <person name="Zhang G."/>
            <person name="Qian W."/>
            <person name="Fan W."/>
        </authorList>
    </citation>
    <scope>NUCLEOTIDE SEQUENCE [LARGE SCALE GENOMIC DNA]</scope>
    <source>
        <strain evidence="2">SZHN2017</strain>
        <tissue evidence="2">Muscle</tissue>
    </source>
</reference>
<feature type="region of interest" description="Disordered" evidence="1">
    <location>
        <begin position="641"/>
        <end position="661"/>
    </location>
</feature>
<evidence type="ECO:0000313" key="2">
    <source>
        <dbReference type="EMBL" id="PVD21894.1"/>
    </source>
</evidence>
<accession>A0A2T7NL50</accession>
<dbReference type="Proteomes" id="UP000245119">
    <property type="component" value="Linkage Group LG11"/>
</dbReference>
<feature type="compositionally biased region" description="Polar residues" evidence="1">
    <location>
        <begin position="909"/>
        <end position="935"/>
    </location>
</feature>
<feature type="region of interest" description="Disordered" evidence="1">
    <location>
        <begin position="899"/>
        <end position="950"/>
    </location>
</feature>
<feature type="region of interest" description="Disordered" evidence="1">
    <location>
        <begin position="344"/>
        <end position="383"/>
    </location>
</feature>